<keyword evidence="10 12" id="KW-0472">Membrane</keyword>
<feature type="transmembrane region" description="Helical" evidence="12">
    <location>
        <begin position="31"/>
        <end position="50"/>
    </location>
</feature>
<evidence type="ECO:0000256" key="11">
    <source>
        <dbReference type="ARBA" id="ARBA00023303"/>
    </source>
</evidence>
<feature type="domain" description="Ion transport" evidence="13">
    <location>
        <begin position="49"/>
        <end position="225"/>
    </location>
</feature>
<keyword evidence="4 12" id="KW-0812">Transmembrane</keyword>
<keyword evidence="15" id="KW-1185">Reference proteome</keyword>
<evidence type="ECO:0000256" key="3">
    <source>
        <dbReference type="ARBA" id="ARBA00022538"/>
    </source>
</evidence>
<keyword evidence="2" id="KW-0813">Transport</keyword>
<keyword evidence="7" id="KW-0630">Potassium</keyword>
<evidence type="ECO:0000256" key="2">
    <source>
        <dbReference type="ARBA" id="ARBA00022448"/>
    </source>
</evidence>
<dbReference type="InterPro" id="IPR005821">
    <property type="entry name" value="Ion_trans_dom"/>
</dbReference>
<keyword evidence="3" id="KW-0633">Potassium transport</keyword>
<evidence type="ECO:0000313" key="14">
    <source>
        <dbReference type="EMBL" id="BAY82924.1"/>
    </source>
</evidence>
<keyword evidence="6" id="KW-0851">Voltage-gated channel</keyword>
<evidence type="ECO:0000259" key="13">
    <source>
        <dbReference type="Pfam" id="PF00520"/>
    </source>
</evidence>
<dbReference type="EMBL" id="AP018227">
    <property type="protein sequence ID" value="BAY82924.1"/>
    <property type="molecule type" value="Genomic_DNA"/>
</dbReference>
<organism evidence="14 15">
    <name type="scientific">Calothrix parasitica NIES-267</name>
    <dbReference type="NCBI Taxonomy" id="1973488"/>
    <lineage>
        <taxon>Bacteria</taxon>
        <taxon>Bacillati</taxon>
        <taxon>Cyanobacteriota</taxon>
        <taxon>Cyanophyceae</taxon>
        <taxon>Nostocales</taxon>
        <taxon>Calotrichaceae</taxon>
        <taxon>Calothrix</taxon>
    </lineage>
</organism>
<evidence type="ECO:0000256" key="7">
    <source>
        <dbReference type="ARBA" id="ARBA00022958"/>
    </source>
</evidence>
<name>A0A1Z4LP28_9CYAN</name>
<dbReference type="AlphaFoldDB" id="A0A1Z4LP28"/>
<dbReference type="Gene3D" id="1.20.120.350">
    <property type="entry name" value="Voltage-gated potassium channels. Chain C"/>
    <property type="match status" value="1"/>
</dbReference>
<evidence type="ECO:0000256" key="1">
    <source>
        <dbReference type="ARBA" id="ARBA00004141"/>
    </source>
</evidence>
<comment type="subcellular location">
    <subcellularLocation>
        <location evidence="1">Membrane</location>
        <topology evidence="1">Multi-pass membrane protein</topology>
    </subcellularLocation>
</comment>
<sequence length="268" mass="30778">MSQINPTEKSQLERELTDFVQQLDDWLEMPMVVLGFVWLVLLVIELIWGINPFLEAVSTTIWIIFIFDFLLRFCISPRKLKYLRHNWLIGISLLLPALRIFRFARVLRLARVARATRSLRLLRIVGSLNRGMRALRTTMHRRNLGYVLGLTLIVTFVGAAGMYAFESNLPDGKGIESYTNALWWTAMLMITYGGDYSPQTPEGRVLCFILALYAFTVFGYFTAAIATFFIGRDAEDEEASVASSKSIIALHEEIKALRMEIRELKNRE</sequence>
<dbReference type="Gene3D" id="1.10.287.70">
    <property type="match status" value="1"/>
</dbReference>
<evidence type="ECO:0000256" key="5">
    <source>
        <dbReference type="ARBA" id="ARBA00022826"/>
    </source>
</evidence>
<protein>
    <submittedName>
        <fullName evidence="14">Ion transport 2 domain-containing protein</fullName>
    </submittedName>
</protein>
<proteinExistence type="predicted"/>
<dbReference type="OrthoDB" id="9799090at2"/>
<keyword evidence="8 12" id="KW-1133">Transmembrane helix</keyword>
<keyword evidence="9" id="KW-0406">Ion transport</keyword>
<dbReference type="GO" id="GO:0008076">
    <property type="term" value="C:voltage-gated potassium channel complex"/>
    <property type="evidence" value="ECO:0007669"/>
    <property type="project" value="InterPro"/>
</dbReference>
<evidence type="ECO:0000256" key="10">
    <source>
        <dbReference type="ARBA" id="ARBA00023136"/>
    </source>
</evidence>
<reference evidence="14 15" key="1">
    <citation type="submission" date="2017-06" db="EMBL/GenBank/DDBJ databases">
        <title>Genome sequencing of cyanobaciteial culture collection at National Institute for Environmental Studies (NIES).</title>
        <authorList>
            <person name="Hirose Y."/>
            <person name="Shimura Y."/>
            <person name="Fujisawa T."/>
            <person name="Nakamura Y."/>
            <person name="Kawachi M."/>
        </authorList>
    </citation>
    <scope>NUCLEOTIDE SEQUENCE [LARGE SCALE GENOMIC DNA]</scope>
    <source>
        <strain evidence="14 15">NIES-267</strain>
    </source>
</reference>
<keyword evidence="11" id="KW-0407">Ion channel</keyword>
<dbReference type="PANTHER" id="PTHR11537:SF254">
    <property type="entry name" value="POTASSIUM VOLTAGE-GATED CHANNEL PROTEIN SHAB"/>
    <property type="match status" value="1"/>
</dbReference>
<feature type="transmembrane region" description="Helical" evidence="12">
    <location>
        <begin position="143"/>
        <end position="165"/>
    </location>
</feature>
<accession>A0A1Z4LP28</accession>
<dbReference type="PANTHER" id="PTHR11537">
    <property type="entry name" value="VOLTAGE-GATED POTASSIUM CHANNEL"/>
    <property type="match status" value="1"/>
</dbReference>
<dbReference type="Proteomes" id="UP000218418">
    <property type="component" value="Chromosome"/>
</dbReference>
<evidence type="ECO:0000256" key="12">
    <source>
        <dbReference type="SAM" id="Phobius"/>
    </source>
</evidence>
<evidence type="ECO:0000313" key="15">
    <source>
        <dbReference type="Proteomes" id="UP000218418"/>
    </source>
</evidence>
<evidence type="ECO:0000256" key="4">
    <source>
        <dbReference type="ARBA" id="ARBA00022692"/>
    </source>
</evidence>
<evidence type="ECO:0000256" key="8">
    <source>
        <dbReference type="ARBA" id="ARBA00022989"/>
    </source>
</evidence>
<dbReference type="Pfam" id="PF00520">
    <property type="entry name" value="Ion_trans"/>
    <property type="match status" value="1"/>
</dbReference>
<keyword evidence="5" id="KW-0631">Potassium channel</keyword>
<feature type="transmembrane region" description="Helical" evidence="12">
    <location>
        <begin position="56"/>
        <end position="75"/>
    </location>
</feature>
<evidence type="ECO:0000256" key="6">
    <source>
        <dbReference type="ARBA" id="ARBA00022882"/>
    </source>
</evidence>
<gene>
    <name evidence="14" type="ORF">NIES267_24100</name>
</gene>
<evidence type="ECO:0000256" key="9">
    <source>
        <dbReference type="ARBA" id="ARBA00023065"/>
    </source>
</evidence>
<feature type="transmembrane region" description="Helical" evidence="12">
    <location>
        <begin position="206"/>
        <end position="230"/>
    </location>
</feature>
<dbReference type="GO" id="GO:0001508">
    <property type="term" value="P:action potential"/>
    <property type="evidence" value="ECO:0007669"/>
    <property type="project" value="TreeGrafter"/>
</dbReference>
<dbReference type="SUPFAM" id="SSF81324">
    <property type="entry name" value="Voltage-gated potassium channels"/>
    <property type="match status" value="1"/>
</dbReference>
<dbReference type="InterPro" id="IPR027359">
    <property type="entry name" value="Volt_channel_dom_sf"/>
</dbReference>
<dbReference type="Gene3D" id="1.20.5.110">
    <property type="match status" value="1"/>
</dbReference>
<dbReference type="GO" id="GO:0005249">
    <property type="term" value="F:voltage-gated potassium channel activity"/>
    <property type="evidence" value="ECO:0007669"/>
    <property type="project" value="InterPro"/>
</dbReference>
<dbReference type="InterPro" id="IPR028325">
    <property type="entry name" value="VG_K_chnl"/>
</dbReference>